<gene>
    <name evidence="2" type="ORF">DJ018_09150</name>
</gene>
<dbReference type="InterPro" id="IPR054189">
    <property type="entry name" value="DUF6894"/>
</dbReference>
<evidence type="ECO:0000313" key="2">
    <source>
        <dbReference type="EMBL" id="RAK58056.1"/>
    </source>
</evidence>
<name>A0A328AWG3_9CAUL</name>
<feature type="domain" description="DUF6894" evidence="1">
    <location>
        <begin position="3"/>
        <end position="71"/>
    </location>
</feature>
<accession>A0A328AWG3</accession>
<sequence>MARYYFHLHDYVDVPDPEGQDLPDLAAAIAHAVQQARGLAGELIKETGRVVLSHRIDIEDADGAVLHTLRLADALSIEQ</sequence>
<comment type="caution">
    <text evidence="2">The sequence shown here is derived from an EMBL/GenBank/DDBJ whole genome shotgun (WGS) entry which is preliminary data.</text>
</comment>
<evidence type="ECO:0000313" key="3">
    <source>
        <dbReference type="Proteomes" id="UP000249725"/>
    </source>
</evidence>
<dbReference type="RefSeq" id="WP_111514506.1">
    <property type="nucleotide sequence ID" value="NZ_QFYR01000001.1"/>
</dbReference>
<proteinExistence type="predicted"/>
<keyword evidence="3" id="KW-1185">Reference proteome</keyword>
<protein>
    <recommendedName>
        <fullName evidence="1">DUF6894 domain-containing protein</fullName>
    </recommendedName>
</protein>
<reference evidence="3" key="1">
    <citation type="submission" date="2018-05" db="EMBL/GenBank/DDBJ databases">
        <authorList>
            <person name="Li X."/>
        </authorList>
    </citation>
    <scope>NUCLEOTIDE SEQUENCE [LARGE SCALE GENOMIC DNA]</scope>
    <source>
        <strain evidence="3">YIM 73061</strain>
    </source>
</reference>
<evidence type="ECO:0000259" key="1">
    <source>
        <dbReference type="Pfam" id="PF21834"/>
    </source>
</evidence>
<dbReference type="Pfam" id="PF21834">
    <property type="entry name" value="DUF6894"/>
    <property type="match status" value="1"/>
</dbReference>
<dbReference type="AlphaFoldDB" id="A0A328AWG3"/>
<dbReference type="Proteomes" id="UP000249725">
    <property type="component" value="Unassembled WGS sequence"/>
</dbReference>
<organism evidence="2 3">
    <name type="scientific">Phenylobacterium deserti</name>
    <dbReference type="NCBI Taxonomy" id="1914756"/>
    <lineage>
        <taxon>Bacteria</taxon>
        <taxon>Pseudomonadati</taxon>
        <taxon>Pseudomonadota</taxon>
        <taxon>Alphaproteobacteria</taxon>
        <taxon>Caulobacterales</taxon>
        <taxon>Caulobacteraceae</taxon>
        <taxon>Phenylobacterium</taxon>
    </lineage>
</organism>
<dbReference type="OrthoDB" id="7476020at2"/>
<dbReference type="EMBL" id="QFYR01000001">
    <property type="protein sequence ID" value="RAK58056.1"/>
    <property type="molecule type" value="Genomic_DNA"/>
</dbReference>